<feature type="region of interest" description="Disordered" evidence="1">
    <location>
        <begin position="1"/>
        <end position="31"/>
    </location>
</feature>
<evidence type="ECO:0000313" key="2">
    <source>
        <dbReference type="EMBL" id="PUU80841.1"/>
    </source>
</evidence>
<organism evidence="2 3">
    <name type="scientific">Tuber borchii</name>
    <name type="common">White truffle</name>
    <dbReference type="NCBI Taxonomy" id="42251"/>
    <lineage>
        <taxon>Eukaryota</taxon>
        <taxon>Fungi</taxon>
        <taxon>Dikarya</taxon>
        <taxon>Ascomycota</taxon>
        <taxon>Pezizomycotina</taxon>
        <taxon>Pezizomycetes</taxon>
        <taxon>Pezizales</taxon>
        <taxon>Tuberaceae</taxon>
        <taxon>Tuber</taxon>
    </lineage>
</organism>
<sequence length="101" mass="11491">MPDSICSAKTATQDHHRARANNIRPPADGRTAKHITKEANRFWSAIAIKRAWKIGLEKYTFPKKLSFLGMKSIAYPRDDKLSERYVWLKLTGVVEVPAPKV</sequence>
<protein>
    <submittedName>
        <fullName evidence="2">Uncharacterized protein</fullName>
    </submittedName>
</protein>
<reference evidence="2 3" key="1">
    <citation type="submission" date="2017-04" db="EMBL/GenBank/DDBJ databases">
        <title>Draft genome sequence of Tuber borchii Vittad., a whitish edible truffle.</title>
        <authorList>
            <consortium name="DOE Joint Genome Institute"/>
            <person name="Murat C."/>
            <person name="Kuo A."/>
            <person name="Barry K.W."/>
            <person name="Clum A."/>
            <person name="Dockter R.B."/>
            <person name="Fauchery L."/>
            <person name="Iotti M."/>
            <person name="Kohler A."/>
            <person name="Labutti K."/>
            <person name="Lindquist E.A."/>
            <person name="Lipzen A."/>
            <person name="Ohm R.A."/>
            <person name="Wang M."/>
            <person name="Grigoriev I.V."/>
            <person name="Zambonelli A."/>
            <person name="Martin F.M."/>
        </authorList>
    </citation>
    <scope>NUCLEOTIDE SEQUENCE [LARGE SCALE GENOMIC DNA]</scope>
    <source>
        <strain evidence="2 3">Tbo3840</strain>
    </source>
</reference>
<accession>A0A2T6ZZC9</accession>
<dbReference type="AlphaFoldDB" id="A0A2T6ZZC9"/>
<comment type="caution">
    <text evidence="2">The sequence shown here is derived from an EMBL/GenBank/DDBJ whole genome shotgun (WGS) entry which is preliminary data.</text>
</comment>
<dbReference type="EMBL" id="NESQ01000055">
    <property type="protein sequence ID" value="PUU80841.1"/>
    <property type="molecule type" value="Genomic_DNA"/>
</dbReference>
<evidence type="ECO:0000313" key="3">
    <source>
        <dbReference type="Proteomes" id="UP000244722"/>
    </source>
</evidence>
<proteinExistence type="predicted"/>
<dbReference type="Proteomes" id="UP000244722">
    <property type="component" value="Unassembled WGS sequence"/>
</dbReference>
<gene>
    <name evidence="2" type="ORF">B9Z19DRAFT_1063128</name>
</gene>
<name>A0A2T6ZZC9_TUBBO</name>
<dbReference type="OrthoDB" id="2285229at2759"/>
<keyword evidence="3" id="KW-1185">Reference proteome</keyword>
<evidence type="ECO:0000256" key="1">
    <source>
        <dbReference type="SAM" id="MobiDB-lite"/>
    </source>
</evidence>
<dbReference type="STRING" id="42251.A0A2T6ZZC9"/>